<accession>A0A1D2AGR9</accession>
<gene>
    <name evidence="2" type="ORF">g.10908</name>
</gene>
<name>A0A1D2AGR9_AUXPR</name>
<dbReference type="EMBL" id="GDKF01000341">
    <property type="protein sequence ID" value="JAT78281.1"/>
    <property type="molecule type" value="Transcribed_RNA"/>
</dbReference>
<feature type="compositionally biased region" description="Low complexity" evidence="1">
    <location>
        <begin position="348"/>
        <end position="357"/>
    </location>
</feature>
<sequence>QASRPSWIRNHPSHLCLVGPIEHAACRAGLPGRGAPGRPVPARGGCGSRHPRPGDRYASRRGGRPDDRICTGSLQGQPRSGGRHPERRPGDGRVGDQPAETLARPRRHRGRVVGLAAVGRARRRGLRRASPLRRAWGHGWQVDGGVLWRRRVAGRRPGRGGGGGAGAARRGEAGGPLPRGAAGHAGHHLPRLHRGGHRLLPVMQRGPAARGACGPGPGGRGGAADTGLDRGCIRARLPRRQYGGGKHGARGGHGHGGGHGAGLPRRAGPSVQPPALRRGAGGCTPAAGAGAWPAGAVGGKRGEPGRGAECGGGRERGRSPAPRFPAGPPRTRVQPHRARHPGGGPVQGGDQAAAAGSPAGGALGLGAGGARAGALDRGRLAELAVRPAADGAAAPQHGGGGLAGAGSAPGRAPVCHHAHADPAGAPGCADAKGGPACAGDAAQPPLPESRAPGLLHHGPPVI</sequence>
<feature type="compositionally biased region" description="Basic and acidic residues" evidence="1">
    <location>
        <begin position="52"/>
        <end position="69"/>
    </location>
</feature>
<organism evidence="2">
    <name type="scientific">Auxenochlorella protothecoides</name>
    <name type="common">Green microalga</name>
    <name type="synonym">Chlorella protothecoides</name>
    <dbReference type="NCBI Taxonomy" id="3075"/>
    <lineage>
        <taxon>Eukaryota</taxon>
        <taxon>Viridiplantae</taxon>
        <taxon>Chlorophyta</taxon>
        <taxon>core chlorophytes</taxon>
        <taxon>Trebouxiophyceae</taxon>
        <taxon>Chlorellales</taxon>
        <taxon>Chlorellaceae</taxon>
        <taxon>Auxenochlorella</taxon>
    </lineage>
</organism>
<feature type="compositionally biased region" description="Gly residues" evidence="1">
    <location>
        <begin position="213"/>
        <end position="224"/>
    </location>
</feature>
<feature type="compositionally biased region" description="Low complexity" evidence="1">
    <location>
        <begin position="405"/>
        <end position="442"/>
    </location>
</feature>
<feature type="compositionally biased region" description="Basic and acidic residues" evidence="1">
    <location>
        <begin position="300"/>
        <end position="318"/>
    </location>
</feature>
<dbReference type="AlphaFoldDB" id="A0A1D2AGR9"/>
<proteinExistence type="predicted"/>
<protein>
    <submittedName>
        <fullName evidence="2">Uncharacterized protein</fullName>
    </submittedName>
</protein>
<feature type="region of interest" description="Disordered" evidence="1">
    <location>
        <begin position="154"/>
        <end position="174"/>
    </location>
</feature>
<feature type="compositionally biased region" description="Low complexity" evidence="1">
    <location>
        <begin position="283"/>
        <end position="295"/>
    </location>
</feature>
<feature type="region of interest" description="Disordered" evidence="1">
    <location>
        <begin position="33"/>
        <end position="111"/>
    </location>
</feature>
<feature type="region of interest" description="Disordered" evidence="1">
    <location>
        <begin position="239"/>
        <end position="357"/>
    </location>
</feature>
<feature type="compositionally biased region" description="Basic and acidic residues" evidence="1">
    <location>
        <begin position="83"/>
        <end position="94"/>
    </location>
</feature>
<evidence type="ECO:0000313" key="2">
    <source>
        <dbReference type="EMBL" id="JAT78281.1"/>
    </source>
</evidence>
<feature type="region of interest" description="Disordered" evidence="1">
    <location>
        <begin position="207"/>
        <end position="227"/>
    </location>
</feature>
<evidence type="ECO:0000256" key="1">
    <source>
        <dbReference type="SAM" id="MobiDB-lite"/>
    </source>
</evidence>
<reference evidence="2" key="1">
    <citation type="submission" date="2015-08" db="EMBL/GenBank/DDBJ databases">
        <authorList>
            <person name="Babu N.S."/>
            <person name="Beckwith C.J."/>
            <person name="Beseler K.G."/>
            <person name="Brison A."/>
            <person name="Carone J.V."/>
            <person name="Caskin T.P."/>
            <person name="Diamond M."/>
            <person name="Durham M.E."/>
            <person name="Foxe J.M."/>
            <person name="Go M."/>
            <person name="Henderson B.A."/>
            <person name="Jones I.B."/>
            <person name="McGettigan J.A."/>
            <person name="Micheletti S.J."/>
            <person name="Nasrallah M.E."/>
            <person name="Ortiz D."/>
            <person name="Piller C.R."/>
            <person name="Privatt S.R."/>
            <person name="Schneider S.L."/>
            <person name="Sharp S."/>
            <person name="Smith T.C."/>
            <person name="Stanton J.D."/>
            <person name="Ullery H.E."/>
            <person name="Wilson R.J."/>
            <person name="Serrano M.G."/>
            <person name="Buck G."/>
            <person name="Lee V."/>
            <person name="Wang Y."/>
            <person name="Carvalho R."/>
            <person name="Voegtly L."/>
            <person name="Shi R."/>
            <person name="Duckworth R."/>
            <person name="Johnson A."/>
            <person name="Loviza R."/>
            <person name="Walstead R."/>
            <person name="Shah Z."/>
            <person name="Kiflezghi M."/>
            <person name="Wade K."/>
            <person name="Ball S.L."/>
            <person name="Bradley K.W."/>
            <person name="Asai D.J."/>
            <person name="Bowman C.A."/>
            <person name="Russell D.A."/>
            <person name="Pope W.H."/>
            <person name="Jacobs-Sera D."/>
            <person name="Hendrix R.W."/>
            <person name="Hatfull G.F."/>
        </authorList>
    </citation>
    <scope>NUCLEOTIDE SEQUENCE</scope>
</reference>
<feature type="non-terminal residue" evidence="2">
    <location>
        <position position="1"/>
    </location>
</feature>
<feature type="region of interest" description="Disordered" evidence="1">
    <location>
        <begin position="391"/>
        <end position="462"/>
    </location>
</feature>